<proteinExistence type="predicted"/>
<feature type="domain" description="Tyr recombinase" evidence="2">
    <location>
        <begin position="4"/>
        <end position="198"/>
    </location>
</feature>
<dbReference type="PANTHER" id="PTHR35617:SF3">
    <property type="entry name" value="CORE-BINDING (CB) DOMAIN-CONTAINING PROTEIN"/>
    <property type="match status" value="1"/>
</dbReference>
<dbReference type="InterPro" id="IPR002104">
    <property type="entry name" value="Integrase_catalytic"/>
</dbReference>
<gene>
    <name evidence="3" type="ORF">Zmor_018908</name>
</gene>
<dbReference type="GO" id="GO:0006310">
    <property type="term" value="P:DNA recombination"/>
    <property type="evidence" value="ECO:0007669"/>
    <property type="project" value="UniProtKB-KW"/>
</dbReference>
<name>A0AA38MDW3_9CUCU</name>
<accession>A0AA38MDW3</accession>
<dbReference type="AlphaFoldDB" id="A0AA38MDW3"/>
<dbReference type="GO" id="GO:0015074">
    <property type="term" value="P:DNA integration"/>
    <property type="evidence" value="ECO:0007669"/>
    <property type="project" value="InterPro"/>
</dbReference>
<dbReference type="EMBL" id="JALNTZ010000005">
    <property type="protein sequence ID" value="KAJ3652987.1"/>
    <property type="molecule type" value="Genomic_DNA"/>
</dbReference>
<dbReference type="Proteomes" id="UP001168821">
    <property type="component" value="Unassembled WGS sequence"/>
</dbReference>
<dbReference type="Pfam" id="PF00589">
    <property type="entry name" value="Phage_integrase"/>
    <property type="match status" value="1"/>
</dbReference>
<sequence length="200" mass="22263">MLRSEPMYLTPSTDHTSIRELTLKLVTLIALVTAHRVQTLSLIQLPHITFSESGATINIALPIKTSRKGCPQPSLFLPFFRDKPELCVATLLQLYIRRTAAHRPPEIDRLFLILQRPFKSASSQTLSRWIKATLKDSGINTKVFRAHSVRHAATSHAKRQGVSIDTIRATAGWSQQSAVFAQFYDRPLSSEGVFSAAVLG</sequence>
<keyword evidence="1" id="KW-0233">DNA recombination</keyword>
<dbReference type="PANTHER" id="PTHR35617">
    <property type="entry name" value="PHAGE_INTEGRASE DOMAIN-CONTAINING PROTEIN"/>
    <property type="match status" value="1"/>
</dbReference>
<reference evidence="3" key="1">
    <citation type="journal article" date="2023" name="G3 (Bethesda)">
        <title>Whole genome assemblies of Zophobas morio and Tenebrio molitor.</title>
        <authorList>
            <person name="Kaur S."/>
            <person name="Stinson S.A."/>
            <person name="diCenzo G.C."/>
        </authorList>
    </citation>
    <scope>NUCLEOTIDE SEQUENCE</scope>
    <source>
        <strain evidence="3">QUZm001</strain>
    </source>
</reference>
<keyword evidence="4" id="KW-1185">Reference proteome</keyword>
<dbReference type="GO" id="GO:0003677">
    <property type="term" value="F:DNA binding"/>
    <property type="evidence" value="ECO:0007669"/>
    <property type="project" value="InterPro"/>
</dbReference>
<dbReference type="SUPFAM" id="SSF56349">
    <property type="entry name" value="DNA breaking-rejoining enzymes"/>
    <property type="match status" value="1"/>
</dbReference>
<evidence type="ECO:0000313" key="3">
    <source>
        <dbReference type="EMBL" id="KAJ3652987.1"/>
    </source>
</evidence>
<dbReference type="InterPro" id="IPR011010">
    <property type="entry name" value="DNA_brk_join_enz"/>
</dbReference>
<organism evidence="3 4">
    <name type="scientific">Zophobas morio</name>
    <dbReference type="NCBI Taxonomy" id="2755281"/>
    <lineage>
        <taxon>Eukaryota</taxon>
        <taxon>Metazoa</taxon>
        <taxon>Ecdysozoa</taxon>
        <taxon>Arthropoda</taxon>
        <taxon>Hexapoda</taxon>
        <taxon>Insecta</taxon>
        <taxon>Pterygota</taxon>
        <taxon>Neoptera</taxon>
        <taxon>Endopterygota</taxon>
        <taxon>Coleoptera</taxon>
        <taxon>Polyphaga</taxon>
        <taxon>Cucujiformia</taxon>
        <taxon>Tenebrionidae</taxon>
        <taxon>Zophobas</taxon>
    </lineage>
</organism>
<protein>
    <recommendedName>
        <fullName evidence="2">Tyr recombinase domain-containing protein</fullName>
    </recommendedName>
</protein>
<evidence type="ECO:0000259" key="2">
    <source>
        <dbReference type="PROSITE" id="PS51898"/>
    </source>
</evidence>
<comment type="caution">
    <text evidence="3">The sequence shown here is derived from an EMBL/GenBank/DDBJ whole genome shotgun (WGS) entry which is preliminary data.</text>
</comment>
<evidence type="ECO:0000313" key="4">
    <source>
        <dbReference type="Proteomes" id="UP001168821"/>
    </source>
</evidence>
<dbReference type="InterPro" id="IPR013762">
    <property type="entry name" value="Integrase-like_cat_sf"/>
</dbReference>
<dbReference type="PROSITE" id="PS51898">
    <property type="entry name" value="TYR_RECOMBINASE"/>
    <property type="match status" value="1"/>
</dbReference>
<dbReference type="Gene3D" id="1.10.443.10">
    <property type="entry name" value="Intergrase catalytic core"/>
    <property type="match status" value="1"/>
</dbReference>
<evidence type="ECO:0000256" key="1">
    <source>
        <dbReference type="ARBA" id="ARBA00023172"/>
    </source>
</evidence>